<feature type="region of interest" description="Disordered" evidence="2">
    <location>
        <begin position="1262"/>
        <end position="1311"/>
    </location>
</feature>
<dbReference type="InterPro" id="IPR001623">
    <property type="entry name" value="DnaJ_domain"/>
</dbReference>
<evidence type="ECO:0000256" key="1">
    <source>
        <dbReference type="RuleBase" id="RU364107"/>
    </source>
</evidence>
<dbReference type="GO" id="GO:0061775">
    <property type="term" value="F:cohesin loader activity"/>
    <property type="evidence" value="ECO:0007669"/>
    <property type="project" value="InterPro"/>
</dbReference>
<dbReference type="GO" id="GO:0090694">
    <property type="term" value="C:Scc2-Scc4 cohesin loading complex"/>
    <property type="evidence" value="ECO:0007669"/>
    <property type="project" value="TreeGrafter"/>
</dbReference>
<dbReference type="GO" id="GO:1990414">
    <property type="term" value="P:replication-born double-strand break repair via sister chromatid exchange"/>
    <property type="evidence" value="ECO:0007669"/>
    <property type="project" value="TreeGrafter"/>
</dbReference>
<dbReference type="InterPro" id="IPR024986">
    <property type="entry name" value="Nipped-B_C"/>
</dbReference>
<dbReference type="SUPFAM" id="SSF48371">
    <property type="entry name" value="ARM repeat"/>
    <property type="match status" value="1"/>
</dbReference>
<dbReference type="InterPro" id="IPR016024">
    <property type="entry name" value="ARM-type_fold"/>
</dbReference>
<dbReference type="SUPFAM" id="SSF46565">
    <property type="entry name" value="Chaperone J-domain"/>
    <property type="match status" value="1"/>
</dbReference>
<dbReference type="GO" id="GO:0034087">
    <property type="term" value="P:establishment of mitotic sister chromatid cohesion"/>
    <property type="evidence" value="ECO:0007669"/>
    <property type="project" value="TreeGrafter"/>
</dbReference>
<keyword evidence="1" id="KW-0677">Repeat</keyword>
<dbReference type="PROSITE" id="PS50076">
    <property type="entry name" value="DNAJ_2"/>
    <property type="match status" value="1"/>
</dbReference>
<accession>A0AAN7V9B4</accession>
<organism evidence="4 5">
    <name type="scientific">Pyrocoelia pectoralis</name>
    <dbReference type="NCBI Taxonomy" id="417401"/>
    <lineage>
        <taxon>Eukaryota</taxon>
        <taxon>Metazoa</taxon>
        <taxon>Ecdysozoa</taxon>
        <taxon>Arthropoda</taxon>
        <taxon>Hexapoda</taxon>
        <taxon>Insecta</taxon>
        <taxon>Pterygota</taxon>
        <taxon>Neoptera</taxon>
        <taxon>Endopterygota</taxon>
        <taxon>Coleoptera</taxon>
        <taxon>Polyphaga</taxon>
        <taxon>Elateriformia</taxon>
        <taxon>Elateroidea</taxon>
        <taxon>Lampyridae</taxon>
        <taxon>Lampyrinae</taxon>
        <taxon>Pyrocoelia</taxon>
    </lineage>
</organism>
<dbReference type="GO" id="GO:0140588">
    <property type="term" value="P:chromatin looping"/>
    <property type="evidence" value="ECO:0007669"/>
    <property type="project" value="InterPro"/>
</dbReference>
<dbReference type="GO" id="GO:0010468">
    <property type="term" value="P:regulation of gene expression"/>
    <property type="evidence" value="ECO:0007669"/>
    <property type="project" value="InterPro"/>
</dbReference>
<evidence type="ECO:0000256" key="2">
    <source>
        <dbReference type="SAM" id="MobiDB-lite"/>
    </source>
</evidence>
<evidence type="ECO:0000313" key="5">
    <source>
        <dbReference type="Proteomes" id="UP001329430"/>
    </source>
</evidence>
<dbReference type="CDD" id="cd06257">
    <property type="entry name" value="DnaJ"/>
    <property type="match status" value="1"/>
</dbReference>
<evidence type="ECO:0000259" key="3">
    <source>
        <dbReference type="PROSITE" id="PS50076"/>
    </source>
</evidence>
<dbReference type="InterPro" id="IPR033031">
    <property type="entry name" value="Scc2/Nipped-B"/>
</dbReference>
<keyword evidence="5" id="KW-1185">Reference proteome</keyword>
<evidence type="ECO:0000313" key="4">
    <source>
        <dbReference type="EMBL" id="KAK5642643.1"/>
    </source>
</evidence>
<dbReference type="GO" id="GO:0003682">
    <property type="term" value="F:chromatin binding"/>
    <property type="evidence" value="ECO:0007669"/>
    <property type="project" value="TreeGrafter"/>
</dbReference>
<reference evidence="4 5" key="1">
    <citation type="journal article" date="2024" name="Insects">
        <title>An Improved Chromosome-Level Genome Assembly of the Firefly Pyrocoelia pectoralis.</title>
        <authorList>
            <person name="Fu X."/>
            <person name="Meyer-Rochow V.B."/>
            <person name="Ballantyne L."/>
            <person name="Zhu X."/>
        </authorList>
    </citation>
    <scope>NUCLEOTIDE SEQUENCE [LARGE SCALE GENOMIC DNA]</scope>
    <source>
        <strain evidence="4">XCY_ONT2</strain>
    </source>
</reference>
<dbReference type="GO" id="GO:0071169">
    <property type="term" value="P:establishment of protein localization to chromatin"/>
    <property type="evidence" value="ECO:0007669"/>
    <property type="project" value="TreeGrafter"/>
</dbReference>
<dbReference type="Pfam" id="PF12830">
    <property type="entry name" value="Nipped-B_C"/>
    <property type="match status" value="1"/>
</dbReference>
<comment type="caution">
    <text evidence="4">The sequence shown here is derived from an EMBL/GenBank/DDBJ whole genome shotgun (WGS) entry which is preliminary data.</text>
</comment>
<name>A0AAN7V9B4_9COLE</name>
<dbReference type="SMART" id="SM00271">
    <property type="entry name" value="DnaJ"/>
    <property type="match status" value="1"/>
</dbReference>
<dbReference type="PRINTS" id="PR00625">
    <property type="entry name" value="JDOMAIN"/>
</dbReference>
<gene>
    <name evidence="4" type="ORF">RI129_008810</name>
</gene>
<keyword evidence="1" id="KW-0131">Cell cycle</keyword>
<dbReference type="InterPro" id="IPR036869">
    <property type="entry name" value="J_dom_sf"/>
</dbReference>
<dbReference type="Pfam" id="PF00226">
    <property type="entry name" value="DnaJ"/>
    <property type="match status" value="1"/>
</dbReference>
<keyword evidence="1" id="KW-0539">Nucleus</keyword>
<feature type="domain" description="J" evidence="3">
    <location>
        <begin position="13"/>
        <end position="70"/>
    </location>
</feature>
<dbReference type="EMBL" id="JAVRBK010000006">
    <property type="protein sequence ID" value="KAK5642643.1"/>
    <property type="molecule type" value="Genomic_DNA"/>
</dbReference>
<proteinExistence type="inferred from homology"/>
<comment type="similarity">
    <text evidence="1">Belongs to the SCC2/Nipped-B family.</text>
</comment>
<dbReference type="PANTHER" id="PTHR21704">
    <property type="entry name" value="NIPPED-B-LIKE PROTEIN DELANGIN SCC2-RELATED"/>
    <property type="match status" value="1"/>
</dbReference>
<dbReference type="CDD" id="cd23958">
    <property type="entry name" value="SCC2"/>
    <property type="match status" value="1"/>
</dbReference>
<feature type="compositionally biased region" description="Basic residues" evidence="2">
    <location>
        <begin position="1276"/>
        <end position="1287"/>
    </location>
</feature>
<protein>
    <recommendedName>
        <fullName evidence="1">Nipped-B protein</fullName>
    </recommendedName>
</protein>
<feature type="compositionally biased region" description="Basic and acidic residues" evidence="2">
    <location>
        <begin position="1264"/>
        <end position="1274"/>
    </location>
</feature>
<dbReference type="PANTHER" id="PTHR21704:SF18">
    <property type="entry name" value="NIPPED-B-LIKE PROTEIN"/>
    <property type="match status" value="1"/>
</dbReference>
<dbReference type="Proteomes" id="UP001329430">
    <property type="component" value="Chromosome 6"/>
</dbReference>
<comment type="subcellular location">
    <subcellularLocation>
        <location evidence="1">Nucleus</location>
    </subcellularLocation>
</comment>
<sequence>MDTKRKLSTQGDSLYQTLSLPKTATADDIKKTYRRLALKYHPDKNPNNPDAAEKFKDVNRADSILKCHENLILSSFADTKSSGANTAAGDDANMKSKQLIPVLEKVDLQEIMVKFSRSIVLMNIGKNRILTKGTILELSRAMATFKALRATNLFPVDKLVGVLKLMAYNIRHTCEEGNQVLDHVMAGGDSCLVSLYVMTSPKMAKQVYLEDVIDAVVLFIKHQLPSFDCNFKVDSKKKGTFSKANELTQELEMFAPLYNKIITTIKLLTELFGIQILSDTSAVAVSEIALAPFFIENVGELQMECIKLLAKIFARYENLQHNLLNNILTSSIRLSSITYELKSGGHIRMLTALVLQLLQSIKLSSLALTFLTMSLHKCMDAEYNRLFGNFVQDLWSILNKPEWPGAELLLDLLGKKLLTNLLNKEGDMSVRMMSLGYLNTMTAYLRTCNISNDSKLSKTIAGEPNEENEETIQCLQVLLLNFLAVEARKDEVLTYVRHFYIVQWYETQTTTRKDGSVMLRTKALRCLATFLLLDSSFLNWDYIQVAVNNSLLDQTPSVRKLTIKMCNDICLSFPNLPNISEMCVKIIRRVNDEDDIRKLVVDSFEKMWFSSMTTTKTVSNIMAVVALSKGIELDCFEQVLSHLFKSKQSDELLYVGQQIVDRLLANISSQHSVAAFTTCYLFAKVRPQLLVKHMSTFRSCLHLKGETDEVIQIICRTAQILEFIVPLCMNLVHRHERIVIITCLSCLSSILHNVTHNFQLIRNCFKKYFNYLSQMQTWLSIDNGDDPLAIVQHRQYVKRALFIMGLLLRHFDFKDPEVAGGFPGNVEDTTFDLCLFFLQRDDENIQMNALKAIGNCCIGRGEFMLNIDLKSFYLLTLRSDNAPLTMKFEVLKNIEIYLRQEEQQMMHRDSQWSKRSKGENLKEITDTSSDMASRVIQSYIEEILLSYLHPDIKIRQPSATVIDLILQQGLVHPVQIVPYLICMSTDCERLCSRIADKQLQGLERRYSGLIYTKLSVGIDLSYQLQKILEKSSEVMRGIRIDQQGEHPVALNWCLYSIIKNSRLHRRALVKNMLKHFDEQSHLSFLLFLADNLAYFPYVVEDEVLFLIYHIDIMLSSSGTDVLLSFQKGSVVDSRQQFAALDDDNDEEVLIEDSSHFKACLSAAQGCWLLATLRQHLKKLYRINDNNIRQYSPYKSAKLYEKAIGRHNIAHFNPTSALNILKGISFPEDRKDLIRQYLDFKHLMLTIDKDDADSNVKSSKINMDAFKDDPKENLRRTSNKPKKRKRPIRTQMKNQKKKFSDITSEYDSDYVP</sequence>
<dbReference type="Gene3D" id="1.10.287.110">
    <property type="entry name" value="DnaJ domain"/>
    <property type="match status" value="1"/>
</dbReference>